<keyword evidence="8 10" id="KW-0472">Membrane</keyword>
<evidence type="ECO:0000256" key="7">
    <source>
        <dbReference type="ARBA" id="ARBA00022989"/>
    </source>
</evidence>
<keyword evidence="6" id="KW-0256">Endoplasmic reticulum</keyword>
<evidence type="ECO:0000313" key="12">
    <source>
        <dbReference type="EMBL" id="BAN41085.1"/>
    </source>
</evidence>
<comment type="pathway">
    <text evidence="2">Glycolipid biosynthesis; glycosylphosphatidylinositol-anchor biosynthesis.</text>
</comment>
<dbReference type="AlphaFoldDB" id="S0AZY9"/>
<dbReference type="PANTHER" id="PTHR28650">
    <property type="entry name" value="PHOSPHATIDYLINOSITOL-GLYCAN BIOSYNTHESIS CLASS X PROTEIN"/>
    <property type="match status" value="1"/>
</dbReference>
<dbReference type="EMBL" id="AK422621">
    <property type="protein sequence ID" value="BAN41085.1"/>
    <property type="molecule type" value="mRNA"/>
</dbReference>
<name>S0AZY9_ENTIV</name>
<dbReference type="SMART" id="SM00780">
    <property type="entry name" value="PIG-X"/>
    <property type="match status" value="1"/>
</dbReference>
<proteinExistence type="evidence at transcript level"/>
<reference evidence="12" key="1">
    <citation type="submission" date="2012-06" db="EMBL/GenBank/DDBJ databases">
        <title>Short 5' UTR of Entamoeba genes.</title>
        <authorList>
            <person name="Hiranuka K."/>
            <person name="Kumagai M."/>
            <person name="Wakaguri H."/>
            <person name="Suzuki Y."/>
            <person name="Sugano S."/>
            <person name="Watanabe J."/>
            <person name="Makioka A."/>
        </authorList>
    </citation>
    <scope>NUCLEOTIDE SEQUENCE</scope>
    <source>
        <strain evidence="12">IP1</strain>
    </source>
</reference>
<dbReference type="InterPro" id="IPR013233">
    <property type="entry name" value="PIG-X/PBN1"/>
</dbReference>
<evidence type="ECO:0000256" key="11">
    <source>
        <dbReference type="SAM" id="SignalP"/>
    </source>
</evidence>
<comment type="similarity">
    <text evidence="3">Belongs to the PIGX family.</text>
</comment>
<dbReference type="VEuPathDB" id="AmoebaDB:EIN_047770"/>
<keyword evidence="9" id="KW-0325">Glycoprotein</keyword>
<evidence type="ECO:0000256" key="4">
    <source>
        <dbReference type="ARBA" id="ARBA00022502"/>
    </source>
</evidence>
<evidence type="ECO:0000256" key="8">
    <source>
        <dbReference type="ARBA" id="ARBA00023136"/>
    </source>
</evidence>
<dbReference type="GO" id="GO:0005789">
    <property type="term" value="C:endoplasmic reticulum membrane"/>
    <property type="evidence" value="ECO:0007669"/>
    <property type="project" value="UniProtKB-SubCell"/>
</dbReference>
<evidence type="ECO:0000256" key="9">
    <source>
        <dbReference type="ARBA" id="ARBA00023180"/>
    </source>
</evidence>
<organism evidence="12">
    <name type="scientific">Entamoeba invadens</name>
    <dbReference type="NCBI Taxonomy" id="33085"/>
    <lineage>
        <taxon>Eukaryota</taxon>
        <taxon>Amoebozoa</taxon>
        <taxon>Evosea</taxon>
        <taxon>Archamoebae</taxon>
        <taxon>Mastigamoebida</taxon>
        <taxon>Entamoebidae</taxon>
        <taxon>Entamoeba</taxon>
    </lineage>
</organism>
<protein>
    <submittedName>
        <fullName evidence="12">Uncharacterized protein</fullName>
    </submittedName>
</protein>
<evidence type="ECO:0000256" key="6">
    <source>
        <dbReference type="ARBA" id="ARBA00022824"/>
    </source>
</evidence>
<evidence type="ECO:0000256" key="5">
    <source>
        <dbReference type="ARBA" id="ARBA00022692"/>
    </source>
</evidence>
<evidence type="ECO:0000256" key="3">
    <source>
        <dbReference type="ARBA" id="ARBA00010345"/>
    </source>
</evidence>
<accession>S0AZY9</accession>
<dbReference type="Pfam" id="PF08320">
    <property type="entry name" value="PIG-X"/>
    <property type="match status" value="1"/>
</dbReference>
<sequence length="506" mass="58146">MLVLLLAVTLTLSAQTDDLIVLPRSEDSNLKFEIDKEQLTSSDDGLVVHYCTNGSIPTSLEFPSGIDLVGYVLKREVKDAHLYSATSELMTSYASNTYVILGDMKHEKVMEDAIFNFTQTKVVRFGKVNTKIYDPLYNTFYGINKDLEKPNGFFYTINEFNNLFNDKFHLKSVFEDQNLQFEENNNFAKLNKVIQKHLEDAKNVWKFSGNATTVYMRVVADLKNRTFEFCEMDTISNKSTHIEYPSKGEAYNRNVYFLNSCGKDYFTKESVCKFTHFAERGKDAEMVDLSLLRATRPIPVYLQHLKGKGTHLTTDITTFNFNTTNKTDVYAVYTVPQGIFIDKYQMLEIERRQKEIAVFMYEPMDLEAPILTGRMAHVITKNLKKVKSIETRQTPIHLRYHKARANDLFEENYIFPPPEVFFACDNCTEGRSLESVKRRGERGYKNTPYSCGISEPDQFLSPTCKPQVSKYKVPVGQLNMFEKVMQVTLGTTLVGALILIIFLIVF</sequence>
<feature type="chain" id="PRO_5004484754" evidence="11">
    <location>
        <begin position="17"/>
        <end position="506"/>
    </location>
</feature>
<keyword evidence="7 10" id="KW-1133">Transmembrane helix</keyword>
<evidence type="ECO:0000256" key="2">
    <source>
        <dbReference type="ARBA" id="ARBA00004687"/>
    </source>
</evidence>
<evidence type="ECO:0000256" key="1">
    <source>
        <dbReference type="ARBA" id="ARBA00004389"/>
    </source>
</evidence>
<dbReference type="GO" id="GO:0006506">
    <property type="term" value="P:GPI anchor biosynthetic process"/>
    <property type="evidence" value="ECO:0007669"/>
    <property type="project" value="UniProtKB-UniPathway"/>
</dbReference>
<feature type="transmembrane region" description="Helical" evidence="10">
    <location>
        <begin position="484"/>
        <end position="505"/>
    </location>
</feature>
<keyword evidence="11" id="KW-0732">Signal</keyword>
<dbReference type="UniPathway" id="UPA00196"/>
<dbReference type="InterPro" id="IPR040039">
    <property type="entry name" value="PIGX"/>
</dbReference>
<keyword evidence="4" id="KW-0337">GPI-anchor biosynthesis</keyword>
<feature type="signal peptide" evidence="11">
    <location>
        <begin position="1"/>
        <end position="16"/>
    </location>
</feature>
<evidence type="ECO:0000256" key="10">
    <source>
        <dbReference type="SAM" id="Phobius"/>
    </source>
</evidence>
<dbReference type="PANTHER" id="PTHR28650:SF1">
    <property type="entry name" value="PHOSPHATIDYLINOSITOL-GLYCAN BIOSYNTHESIS CLASS X PROTEIN"/>
    <property type="match status" value="1"/>
</dbReference>
<comment type="subcellular location">
    <subcellularLocation>
        <location evidence="1">Endoplasmic reticulum membrane</location>
        <topology evidence="1">Single-pass membrane protein</topology>
    </subcellularLocation>
</comment>
<keyword evidence="5 10" id="KW-0812">Transmembrane</keyword>